<organism evidence="8">
    <name type="scientific">Oryza glumipatula</name>
    <dbReference type="NCBI Taxonomy" id="40148"/>
    <lineage>
        <taxon>Eukaryota</taxon>
        <taxon>Viridiplantae</taxon>
        <taxon>Streptophyta</taxon>
        <taxon>Embryophyta</taxon>
        <taxon>Tracheophyta</taxon>
        <taxon>Spermatophyta</taxon>
        <taxon>Magnoliopsida</taxon>
        <taxon>Liliopsida</taxon>
        <taxon>Poales</taxon>
        <taxon>Poaceae</taxon>
        <taxon>BOP clade</taxon>
        <taxon>Oryzoideae</taxon>
        <taxon>Oryzeae</taxon>
        <taxon>Oryzinae</taxon>
        <taxon>Oryza</taxon>
    </lineage>
</organism>
<feature type="signal peptide" evidence="7">
    <location>
        <begin position="1"/>
        <end position="22"/>
    </location>
</feature>
<evidence type="ECO:0008006" key="10">
    <source>
        <dbReference type="Google" id="ProtNLM"/>
    </source>
</evidence>
<dbReference type="FunFam" id="1.25.40.10:FF:000757">
    <property type="entry name" value="Os10g0501300 protein"/>
    <property type="match status" value="1"/>
</dbReference>
<keyword evidence="3" id="KW-0809">Transit peptide</keyword>
<accession>A0A0E0BCC8</accession>
<dbReference type="SUPFAM" id="SSF48452">
    <property type="entry name" value="TPR-like"/>
    <property type="match status" value="1"/>
</dbReference>
<dbReference type="GO" id="GO:0005739">
    <property type="term" value="C:mitochondrion"/>
    <property type="evidence" value="ECO:0007669"/>
    <property type="project" value="TreeGrafter"/>
</dbReference>
<evidence type="ECO:0000256" key="3">
    <source>
        <dbReference type="ARBA" id="ARBA00022946"/>
    </source>
</evidence>
<evidence type="ECO:0000256" key="6">
    <source>
        <dbReference type="SAM" id="MobiDB-lite"/>
    </source>
</evidence>
<dbReference type="PROSITE" id="PS50005">
    <property type="entry name" value="TPR"/>
    <property type="match status" value="1"/>
</dbReference>
<sequence length="766" mass="85433">MSPGVKAVTAALTLILASLASGAYVGHRLWQRRQQWWRRRASYLVGMEQELTSSGPYKDLKSMGSSNNSFKFAAVVLAVAQSRTTSPGSPSLDRSITLLTHTHTTTTTTLQHIRGVFLRGGGLLRRVAVEEAVSPSPPPPPPGKPPPPRSVAADERASPSPPPPRRKKDSLFRRVAAAADPRLPLSPVLEQWCLAEERPVAKPEVQSIIKYLCRRRRFSQALQLSMWMTERLHLHLSPGDVANRLELITKVYGLDRAVEYFDSMPDQLKQQQCYGSLLKCYAEANCVEKAEELFEKMRGMGMASSYAYNVMMRLYLQNGQVEKVHSMHQAMEESGIVPDVSTSHTLVAVLREKKTLVAAYVVAEDIKAIENVLEKANSCNSMYMCRIGVLLKMNDMVGAEKAYEEWESKHVYHDSRLINLLLTAYCKQGLMEKAEALVDQFIKKGRTPFANTWYKLAGGYFKVGQVSKAADLTKKALASASNEWIPDLTNVLMSLNYFAEQKNVEAAEEMTSLLQRLVTPTRDIYHGLLKTYVNAGQPVSDLLDRMKKDGMEADEETQKILAGEKAYEEWESKHVYHDSRLINILLTAYCKEGLMEKAEALVDQFIKKGRTPFSNTWYKLAGGYFKVGQASKAADLTKKALASASNEWKPDLANVLMSINYFAEQKNVEAAEEMASLLQRLVPLTRDVYHGLLKTYVNAGEPASDLLDRMKKDGIEADEETDKILAGELTGTLKPSMTPGLRLASVYLANVVPVTAWAIVGRGQRR</sequence>
<dbReference type="Gene3D" id="1.25.40.10">
    <property type="entry name" value="Tetratricopeptide repeat domain"/>
    <property type="match status" value="3"/>
</dbReference>
<feature type="repeat" description="PPR" evidence="5">
    <location>
        <begin position="304"/>
        <end position="338"/>
    </location>
</feature>
<reference evidence="8" key="2">
    <citation type="submission" date="2018-05" db="EMBL/GenBank/DDBJ databases">
        <title>OgluRS3 (Oryza glumaepatula Reference Sequence Version 3).</title>
        <authorList>
            <person name="Zhang J."/>
            <person name="Kudrna D."/>
            <person name="Lee S."/>
            <person name="Talag J."/>
            <person name="Welchert J."/>
            <person name="Wing R.A."/>
        </authorList>
    </citation>
    <scope>NUCLEOTIDE SEQUENCE [LARGE SCALE GENOMIC DNA]</scope>
</reference>
<evidence type="ECO:0000256" key="5">
    <source>
        <dbReference type="PROSITE-ProRule" id="PRU00708"/>
    </source>
</evidence>
<feature type="chain" id="PRO_5002354391" description="Pentacotripeptide-repeat region of PRORP domain-containing protein" evidence="7">
    <location>
        <begin position="23"/>
        <end position="766"/>
    </location>
</feature>
<proteinExistence type="inferred from homology"/>
<evidence type="ECO:0000256" key="1">
    <source>
        <dbReference type="ARBA" id="ARBA00007626"/>
    </source>
</evidence>
<dbReference type="GO" id="GO:0003729">
    <property type="term" value="F:mRNA binding"/>
    <property type="evidence" value="ECO:0007669"/>
    <property type="project" value="UniProtKB-ARBA"/>
</dbReference>
<feature type="compositionally biased region" description="Pro residues" evidence="6">
    <location>
        <begin position="135"/>
        <end position="149"/>
    </location>
</feature>
<feature type="repeat" description="PPR" evidence="5">
    <location>
        <begin position="578"/>
        <end position="612"/>
    </location>
</feature>
<dbReference type="PROSITE" id="PS51375">
    <property type="entry name" value="PPR"/>
    <property type="match status" value="3"/>
</dbReference>
<evidence type="ECO:0000313" key="8">
    <source>
        <dbReference type="EnsemblPlants" id="OGLUM10G14650.1"/>
    </source>
</evidence>
<dbReference type="Gramene" id="OGLUM10G14650.1">
    <property type="protein sequence ID" value="OGLUM10G14650.1"/>
    <property type="gene ID" value="OGLUM10G14650"/>
</dbReference>
<evidence type="ECO:0000313" key="9">
    <source>
        <dbReference type="Proteomes" id="UP000026961"/>
    </source>
</evidence>
<dbReference type="STRING" id="40148.A0A0E0BCC8"/>
<keyword evidence="2" id="KW-0677">Repeat</keyword>
<dbReference type="Proteomes" id="UP000026961">
    <property type="component" value="Chromosome 10"/>
</dbReference>
<protein>
    <recommendedName>
        <fullName evidence="10">Pentacotripeptide-repeat region of PRORP domain-containing protein</fullName>
    </recommendedName>
</protein>
<keyword evidence="7" id="KW-0732">Signal</keyword>
<evidence type="ECO:0000256" key="2">
    <source>
        <dbReference type="ARBA" id="ARBA00022737"/>
    </source>
</evidence>
<name>A0A0E0BCC8_9ORYZ</name>
<dbReference type="PANTHER" id="PTHR45717">
    <property type="entry name" value="OS12G0527900 PROTEIN"/>
    <property type="match status" value="1"/>
</dbReference>
<dbReference type="HOGENOM" id="CLU_331616_0_0_1"/>
<feature type="repeat" description="TPR" evidence="4">
    <location>
        <begin position="450"/>
        <end position="483"/>
    </location>
</feature>
<dbReference type="AlphaFoldDB" id="A0A0E0BCC8"/>
<dbReference type="InterPro" id="IPR011990">
    <property type="entry name" value="TPR-like_helical_dom_sf"/>
</dbReference>
<evidence type="ECO:0000256" key="7">
    <source>
        <dbReference type="SAM" id="SignalP"/>
    </source>
</evidence>
<feature type="region of interest" description="Disordered" evidence="6">
    <location>
        <begin position="130"/>
        <end position="170"/>
    </location>
</feature>
<dbReference type="Pfam" id="PF01535">
    <property type="entry name" value="PPR"/>
    <property type="match status" value="3"/>
</dbReference>
<dbReference type="InterPro" id="IPR002885">
    <property type="entry name" value="PPR_rpt"/>
</dbReference>
<dbReference type="Pfam" id="PF13041">
    <property type="entry name" value="PPR_2"/>
    <property type="match status" value="1"/>
</dbReference>
<dbReference type="InterPro" id="IPR019734">
    <property type="entry name" value="TPR_rpt"/>
</dbReference>
<dbReference type="PANTHER" id="PTHR45717:SF10">
    <property type="entry name" value="OS10G0501000 PROTEIN"/>
    <property type="match status" value="1"/>
</dbReference>
<dbReference type="eggNOG" id="KOG4197">
    <property type="taxonomic scope" value="Eukaryota"/>
</dbReference>
<dbReference type="NCBIfam" id="TIGR00756">
    <property type="entry name" value="PPR"/>
    <property type="match status" value="4"/>
</dbReference>
<evidence type="ECO:0000256" key="4">
    <source>
        <dbReference type="PROSITE-ProRule" id="PRU00339"/>
    </source>
</evidence>
<feature type="repeat" description="PPR" evidence="5">
    <location>
        <begin position="414"/>
        <end position="448"/>
    </location>
</feature>
<dbReference type="EnsemblPlants" id="OGLUM10G14650.1">
    <property type="protein sequence ID" value="OGLUM10G14650.1"/>
    <property type="gene ID" value="OGLUM10G14650"/>
</dbReference>
<keyword evidence="9" id="KW-1185">Reference proteome</keyword>
<reference evidence="8" key="1">
    <citation type="submission" date="2015-04" db="UniProtKB">
        <authorList>
            <consortium name="EnsemblPlants"/>
        </authorList>
    </citation>
    <scope>IDENTIFICATION</scope>
</reference>
<keyword evidence="4" id="KW-0802">TPR repeat</keyword>
<comment type="similarity">
    <text evidence="1">Belongs to the PPR family. P subfamily.</text>
</comment>